<dbReference type="AlphaFoldDB" id="A0A2H0BI29"/>
<dbReference type="EMBL" id="PCSV01000006">
    <property type="protein sequence ID" value="PIP57317.1"/>
    <property type="molecule type" value="Genomic_DNA"/>
</dbReference>
<gene>
    <name evidence="3" type="ORF">COX04_00160</name>
</gene>
<organism evidence="3 4">
    <name type="scientific">Candidatus Woesebacteria bacterium CG22_combo_CG10-13_8_21_14_all_45_10</name>
    <dbReference type="NCBI Taxonomy" id="1975060"/>
    <lineage>
        <taxon>Bacteria</taxon>
        <taxon>Candidatus Woeseibacteriota</taxon>
    </lineage>
</organism>
<dbReference type="Pfam" id="PF01345">
    <property type="entry name" value="DUF11"/>
    <property type="match status" value="1"/>
</dbReference>
<evidence type="ECO:0000313" key="4">
    <source>
        <dbReference type="Proteomes" id="UP000230759"/>
    </source>
</evidence>
<dbReference type="InterPro" id="IPR047589">
    <property type="entry name" value="DUF11_rpt"/>
</dbReference>
<reference evidence="3 4" key="1">
    <citation type="submission" date="2017-09" db="EMBL/GenBank/DDBJ databases">
        <title>Depth-based differentiation of microbial function through sediment-hosted aquifers and enrichment of novel symbionts in the deep terrestrial subsurface.</title>
        <authorList>
            <person name="Probst A.J."/>
            <person name="Ladd B."/>
            <person name="Jarett J.K."/>
            <person name="Geller-Mcgrath D.E."/>
            <person name="Sieber C.M."/>
            <person name="Emerson J.B."/>
            <person name="Anantharaman K."/>
            <person name="Thomas B.C."/>
            <person name="Malmstrom R."/>
            <person name="Stieglmeier M."/>
            <person name="Klingl A."/>
            <person name="Woyke T."/>
            <person name="Ryan C.M."/>
            <person name="Banfield J.F."/>
        </authorList>
    </citation>
    <scope>NUCLEOTIDE SEQUENCE [LARGE SCALE GENOMIC DNA]</scope>
    <source>
        <strain evidence="3">CG22_combo_CG10-13_8_21_14_all_45_10</strain>
    </source>
</reference>
<name>A0A2H0BI29_9BACT</name>
<protein>
    <recommendedName>
        <fullName evidence="2">DUF11 domain-containing protein</fullName>
    </recommendedName>
</protein>
<feature type="domain" description="DUF11" evidence="2">
    <location>
        <begin position="100"/>
        <end position="214"/>
    </location>
</feature>
<proteinExistence type="predicted"/>
<dbReference type="Proteomes" id="UP000230759">
    <property type="component" value="Unassembled WGS sequence"/>
</dbReference>
<comment type="caution">
    <text evidence="3">The sequence shown here is derived from an EMBL/GenBank/DDBJ whole genome shotgun (WGS) entry which is preliminary data.</text>
</comment>
<feature type="compositionally biased region" description="Pro residues" evidence="1">
    <location>
        <begin position="224"/>
        <end position="238"/>
    </location>
</feature>
<dbReference type="InterPro" id="IPR001434">
    <property type="entry name" value="OmcB-like_DUF11"/>
</dbReference>
<dbReference type="NCBIfam" id="TIGR01451">
    <property type="entry name" value="B_ant_repeat"/>
    <property type="match status" value="1"/>
</dbReference>
<accession>A0A2H0BI29</accession>
<evidence type="ECO:0000256" key="1">
    <source>
        <dbReference type="SAM" id="MobiDB-lite"/>
    </source>
</evidence>
<evidence type="ECO:0000313" key="3">
    <source>
        <dbReference type="EMBL" id="PIP57317.1"/>
    </source>
</evidence>
<sequence>MAENENTGENSQNQTEAQATTSLVVENTNTARVENNLSIVADTGNNQIEGESVSLNTGEANASANIFNFINTNIIGNNWFFGIVNIFDWFWGNIIFPRPDLVISKSADRETVLPGEEITYIISYKNQGRLWAKETIITDTLPSGVTFVSASGGGVYQDGKVIWSLGKVWPGQQGSLTLVVMVPSDAAEGTQLTNTVSISTTTDEPHKNNNFSSVVTLVFITPLEPSPTPTSSPTPSPGEPGGVGGPPAGELGGPPGPPVCADTKPGTSTNLIV</sequence>
<feature type="non-terminal residue" evidence="3">
    <location>
        <position position="273"/>
    </location>
</feature>
<dbReference type="PANTHER" id="PTHR34819">
    <property type="entry name" value="LARGE CYSTEINE-RICH PERIPLASMIC PROTEIN OMCB"/>
    <property type="match status" value="1"/>
</dbReference>
<evidence type="ECO:0000259" key="2">
    <source>
        <dbReference type="Pfam" id="PF01345"/>
    </source>
</evidence>
<feature type="compositionally biased region" description="Gly residues" evidence="1">
    <location>
        <begin position="239"/>
        <end position="253"/>
    </location>
</feature>
<dbReference type="InterPro" id="IPR051172">
    <property type="entry name" value="Chlamydia_OmcB"/>
</dbReference>
<feature type="region of interest" description="Disordered" evidence="1">
    <location>
        <begin position="222"/>
        <end position="273"/>
    </location>
</feature>